<dbReference type="Gene3D" id="1.10.150.650">
    <property type="match status" value="1"/>
</dbReference>
<reference evidence="2 3" key="1">
    <citation type="submission" date="2017-11" db="EMBL/GenBank/DDBJ databases">
        <title>Genome sequence of the bacterial symbiont EPR9N from a vent mussel Bathymodiolus thermophilus.</title>
        <authorList>
            <person name="Won Y.-J."/>
        </authorList>
    </citation>
    <scope>NUCLEOTIDE SEQUENCE [LARGE SCALE GENOMIC DNA]</scope>
    <source>
        <strain evidence="2 3">EPR9N</strain>
    </source>
</reference>
<dbReference type="SUPFAM" id="SSF89550">
    <property type="entry name" value="PHP domain-like"/>
    <property type="match status" value="1"/>
</dbReference>
<dbReference type="Pfam" id="PF02811">
    <property type="entry name" value="PHP"/>
    <property type="match status" value="1"/>
</dbReference>
<organism evidence="2 3">
    <name type="scientific">Bathymodiolus thermophilus thioautotrophic gill symbiont</name>
    <dbReference type="NCBI Taxonomy" id="2360"/>
    <lineage>
        <taxon>Bacteria</taxon>
        <taxon>Pseudomonadati</taxon>
        <taxon>Pseudomonadota</taxon>
        <taxon>Gammaproteobacteria</taxon>
        <taxon>sulfur-oxidizing symbionts</taxon>
    </lineage>
</organism>
<accession>A0A3G3INQ3</accession>
<dbReference type="InterPro" id="IPR016195">
    <property type="entry name" value="Pol/histidinol_Pase-like"/>
</dbReference>
<dbReference type="PANTHER" id="PTHR42924">
    <property type="entry name" value="EXONUCLEASE"/>
    <property type="match status" value="1"/>
</dbReference>
<dbReference type="EMBL" id="CP024634">
    <property type="protein sequence ID" value="AYQ57441.1"/>
    <property type="molecule type" value="Genomic_DNA"/>
</dbReference>
<dbReference type="Gene3D" id="3.20.20.140">
    <property type="entry name" value="Metal-dependent hydrolases"/>
    <property type="match status" value="1"/>
</dbReference>
<dbReference type="Proteomes" id="UP000278334">
    <property type="component" value="Chromosome"/>
</dbReference>
<dbReference type="GO" id="GO:0004534">
    <property type="term" value="F:5'-3' RNA exonuclease activity"/>
    <property type="evidence" value="ECO:0007669"/>
    <property type="project" value="TreeGrafter"/>
</dbReference>
<dbReference type="KEGG" id="bthg:MS2017_1767"/>
<proteinExistence type="predicted"/>
<dbReference type="PANTHER" id="PTHR42924:SF3">
    <property type="entry name" value="POLYMERASE_HISTIDINOL PHOSPHATASE N-TERMINAL DOMAIN-CONTAINING PROTEIN"/>
    <property type="match status" value="1"/>
</dbReference>
<dbReference type="CDD" id="cd07438">
    <property type="entry name" value="PHP_HisPPase_AMP"/>
    <property type="match status" value="1"/>
</dbReference>
<evidence type="ECO:0000313" key="2">
    <source>
        <dbReference type="EMBL" id="AYQ57441.1"/>
    </source>
</evidence>
<dbReference type="SMART" id="SM00481">
    <property type="entry name" value="POLIIIAc"/>
    <property type="match status" value="1"/>
</dbReference>
<dbReference type="RefSeq" id="WP_241156925.1">
    <property type="nucleotide sequence ID" value="NZ_CP024634.1"/>
</dbReference>
<gene>
    <name evidence="2" type="ORF">MS2017_1767</name>
</gene>
<name>A0A3G3INQ3_9GAMM</name>
<feature type="domain" description="Polymerase/histidinol phosphatase N-terminal" evidence="1">
    <location>
        <begin position="14"/>
        <end position="79"/>
    </location>
</feature>
<dbReference type="InterPro" id="IPR004013">
    <property type="entry name" value="PHP_dom"/>
</dbReference>
<protein>
    <recommendedName>
        <fullName evidence="1">Polymerase/histidinol phosphatase N-terminal domain-containing protein</fullName>
    </recommendedName>
</protein>
<dbReference type="GO" id="GO:0035312">
    <property type="term" value="F:5'-3' DNA exonuclease activity"/>
    <property type="evidence" value="ECO:0007669"/>
    <property type="project" value="TreeGrafter"/>
</dbReference>
<dbReference type="AlphaFoldDB" id="A0A3G3INQ3"/>
<dbReference type="InterPro" id="IPR003141">
    <property type="entry name" value="Pol/His_phosphatase_N"/>
</dbReference>
<evidence type="ECO:0000259" key="1">
    <source>
        <dbReference type="SMART" id="SM00481"/>
    </source>
</evidence>
<sequence length="285" mass="32099">MFEIIVNIMALMTIDLHNHSYYSDGVLSPSEVVRLAKESNCEVFALTDHDTTNGLDEAQQEANNQQIKLIHGVEISTMWSNMTLHIVGLNIDKDNPTLQAGLTQHQDFRKTRAERMARSLGGAGVVGAMEKTRALAKTDMLTRTHFAQMLIQEGICKDMKSVFRRFLTGKKPGGVSGKWAQFDEVIEWIHAAGGVAVLAHPLRYRMTQTKVQRMLSHLSNAGLDGVEVVTAHSTEVEIALMSKWADEYELLYSCGSDYHGWDNQRVKIGQLKDFPDPDRALWRKW</sequence>
<evidence type="ECO:0000313" key="3">
    <source>
        <dbReference type="Proteomes" id="UP000278334"/>
    </source>
</evidence>
<dbReference type="InterPro" id="IPR052018">
    <property type="entry name" value="PHP_domain"/>
</dbReference>